<dbReference type="EMBL" id="CAJPWZ010001035">
    <property type="protein sequence ID" value="CAG2205923.1"/>
    <property type="molecule type" value="Genomic_DNA"/>
</dbReference>
<keyword evidence="3" id="KW-1185">Reference proteome</keyword>
<dbReference type="AlphaFoldDB" id="A0A8S3RGL3"/>
<name>A0A8S3RGL3_MYTED</name>
<proteinExistence type="predicted"/>
<dbReference type="Proteomes" id="UP000683360">
    <property type="component" value="Unassembled WGS sequence"/>
</dbReference>
<accession>A0A8S3RGL3</accession>
<organism evidence="2 3">
    <name type="scientific">Mytilus edulis</name>
    <name type="common">Blue mussel</name>
    <dbReference type="NCBI Taxonomy" id="6550"/>
    <lineage>
        <taxon>Eukaryota</taxon>
        <taxon>Metazoa</taxon>
        <taxon>Spiralia</taxon>
        <taxon>Lophotrochozoa</taxon>
        <taxon>Mollusca</taxon>
        <taxon>Bivalvia</taxon>
        <taxon>Autobranchia</taxon>
        <taxon>Pteriomorphia</taxon>
        <taxon>Mytilida</taxon>
        <taxon>Mytiloidea</taxon>
        <taxon>Mytilidae</taxon>
        <taxon>Mytilinae</taxon>
        <taxon>Mytilus</taxon>
    </lineage>
</organism>
<comment type="caution">
    <text evidence="2">The sequence shown here is derived from an EMBL/GenBank/DDBJ whole genome shotgun (WGS) entry which is preliminary data.</text>
</comment>
<evidence type="ECO:0000313" key="3">
    <source>
        <dbReference type="Proteomes" id="UP000683360"/>
    </source>
</evidence>
<feature type="region of interest" description="Disordered" evidence="1">
    <location>
        <begin position="80"/>
        <end position="106"/>
    </location>
</feature>
<reference evidence="2" key="1">
    <citation type="submission" date="2021-03" db="EMBL/GenBank/DDBJ databases">
        <authorList>
            <person name="Bekaert M."/>
        </authorList>
    </citation>
    <scope>NUCLEOTIDE SEQUENCE</scope>
</reference>
<gene>
    <name evidence="2" type="ORF">MEDL_20292</name>
</gene>
<evidence type="ECO:0000313" key="2">
    <source>
        <dbReference type="EMBL" id="CAG2205923.1"/>
    </source>
</evidence>
<dbReference type="OrthoDB" id="420187at2759"/>
<protein>
    <submittedName>
        <fullName evidence="2">Uncharacterized protein</fullName>
    </submittedName>
</protein>
<sequence>MQTIDQNNIYQRHLRLYQAKSVQQSLENYFRGEEVEFECGKFNGNRKDMSKIEVPFNININPYLDNNKDTSNNIDVPEKCHERKRGSKGKYEVKTSGTPQQIERRRKKISSTLQIFDKLTKASVAEEGLSYFCVLQRKNGEVHFSATDDLKQNFIDNKPILEFKDNMIETRRQSVLNKMHVAEIKHKSVKPSPSKGPSQMSFLPGLGAAQREELQNLSLQGENRIALNTESLENIKKRIWVEEACTAYGKTIQEKLAPSNTFLKAVSSAVEFPTFNMKDFPIFQELAFQVSAFETKLHEYMVNPLNTLRTDIATAERLLQEADMPNSVLIYDILLHHLEQPLTHVPDIRQATEEHKKQDKEDQVKCYQDTKAVEMVHKIQSTEEHKKQDNNYQGKVQWNKPGVRAWLVKDFHAVMSKHYCGRSNIIMAKYPGRLMTEIDLVLADVVRPSAPGMAE</sequence>
<evidence type="ECO:0000256" key="1">
    <source>
        <dbReference type="SAM" id="MobiDB-lite"/>
    </source>
</evidence>